<name>A0A0N5BKJ5_STREA</name>
<dbReference type="WBParaSite" id="SPAL_0000645100.1">
    <property type="protein sequence ID" value="SPAL_0000645100.1"/>
    <property type="gene ID" value="SPAL_0000645100"/>
</dbReference>
<evidence type="ECO:0000313" key="2">
    <source>
        <dbReference type="WBParaSite" id="SPAL_0000645100.1"/>
    </source>
</evidence>
<sequence>MFQGVHTFSSTAKYIGYVISKLDNVTNTAYGYLTGFNKSKLQTYSPYCTLSDVILPATSTVTTTTPYTGPPTTRGIKIYTTTRSASKMNLNLITISLLLISKIFFFQ</sequence>
<accession>A0A0N5BKJ5</accession>
<evidence type="ECO:0000313" key="1">
    <source>
        <dbReference type="Proteomes" id="UP000046392"/>
    </source>
</evidence>
<keyword evidence="1" id="KW-1185">Reference proteome</keyword>
<dbReference type="AlphaFoldDB" id="A0A0N5BKJ5"/>
<organism evidence="1 2">
    <name type="scientific">Strongyloides papillosus</name>
    <name type="common">Intestinal threadworm</name>
    <dbReference type="NCBI Taxonomy" id="174720"/>
    <lineage>
        <taxon>Eukaryota</taxon>
        <taxon>Metazoa</taxon>
        <taxon>Ecdysozoa</taxon>
        <taxon>Nematoda</taxon>
        <taxon>Chromadorea</taxon>
        <taxon>Rhabditida</taxon>
        <taxon>Tylenchina</taxon>
        <taxon>Panagrolaimomorpha</taxon>
        <taxon>Strongyloidoidea</taxon>
        <taxon>Strongyloididae</taxon>
        <taxon>Strongyloides</taxon>
    </lineage>
</organism>
<proteinExistence type="predicted"/>
<dbReference type="Proteomes" id="UP000046392">
    <property type="component" value="Unplaced"/>
</dbReference>
<reference evidence="2" key="1">
    <citation type="submission" date="2017-02" db="UniProtKB">
        <authorList>
            <consortium name="WormBaseParasite"/>
        </authorList>
    </citation>
    <scope>IDENTIFICATION</scope>
</reference>
<protein>
    <submittedName>
        <fullName evidence="2">Uncharacterized protein</fullName>
    </submittedName>
</protein>